<dbReference type="OrthoDB" id="2789670at2759"/>
<dbReference type="PRINTS" id="PR00463">
    <property type="entry name" value="EP450I"/>
</dbReference>
<organism evidence="1 2">
    <name type="scientific">Parasponia andersonii</name>
    <name type="common">Sponia andersonii</name>
    <dbReference type="NCBI Taxonomy" id="3476"/>
    <lineage>
        <taxon>Eukaryota</taxon>
        <taxon>Viridiplantae</taxon>
        <taxon>Streptophyta</taxon>
        <taxon>Embryophyta</taxon>
        <taxon>Tracheophyta</taxon>
        <taxon>Spermatophyta</taxon>
        <taxon>Magnoliopsida</taxon>
        <taxon>eudicotyledons</taxon>
        <taxon>Gunneridae</taxon>
        <taxon>Pentapetalae</taxon>
        <taxon>rosids</taxon>
        <taxon>fabids</taxon>
        <taxon>Rosales</taxon>
        <taxon>Cannabaceae</taxon>
        <taxon>Parasponia</taxon>
    </lineage>
</organism>
<proteinExistence type="predicted"/>
<dbReference type="STRING" id="3476.A0A2P5BYE4"/>
<evidence type="ECO:0000313" key="1">
    <source>
        <dbReference type="EMBL" id="PON53791.1"/>
    </source>
</evidence>
<protein>
    <submittedName>
        <fullName evidence="1">Cytochrome P450, E-class, group I</fullName>
    </submittedName>
</protein>
<dbReference type="EMBL" id="JXTB01000202">
    <property type="protein sequence ID" value="PON53791.1"/>
    <property type="molecule type" value="Genomic_DNA"/>
</dbReference>
<dbReference type="AlphaFoldDB" id="A0A2P5BYE4"/>
<dbReference type="GO" id="GO:0020037">
    <property type="term" value="F:heme binding"/>
    <property type="evidence" value="ECO:0007669"/>
    <property type="project" value="InterPro"/>
</dbReference>
<dbReference type="PANTHER" id="PTHR47951:SF7">
    <property type="entry name" value="FLAVONOID 3',5'-HYDROXYLASE-LIKE ISOFORM X1"/>
    <property type="match status" value="1"/>
</dbReference>
<dbReference type="Proteomes" id="UP000237105">
    <property type="component" value="Unassembled WGS sequence"/>
</dbReference>
<dbReference type="InterPro" id="IPR036396">
    <property type="entry name" value="Cyt_P450_sf"/>
</dbReference>
<dbReference type="PANTHER" id="PTHR47951">
    <property type="entry name" value="OS08G0547900 PROTEIN"/>
    <property type="match status" value="1"/>
</dbReference>
<sequence length="276" mass="31075">MFMNTVSAMWSKWWSVINEKKYGKLDLADIVAFSLLVLSALLFRRAAKKSREGTRLPPGPRGLPLIGYLPFLGTDLHREFANLASVYGPIFKFWLGSKLCVVITSPSLVKEVVRDQDTTFANRDSTVSGLIASYGGHDIAFASYGPDWKKMRKIFVREMLNNTILDNLYELRRDEVKKSLRHIYEKINTPVDIGNLAFLTAINAIMSMSCGASIQGESAVIDAADFKKAAAELMRLLGKPNVSDIFPSLARFDIQGIERDTKKVNRVLRGYVRFYH</sequence>
<evidence type="ECO:0000313" key="2">
    <source>
        <dbReference type="Proteomes" id="UP000237105"/>
    </source>
</evidence>
<reference evidence="2" key="1">
    <citation type="submission" date="2016-06" db="EMBL/GenBank/DDBJ databases">
        <title>Parallel loss of symbiosis genes in relatives of nitrogen-fixing non-legume Parasponia.</title>
        <authorList>
            <person name="Van Velzen R."/>
            <person name="Holmer R."/>
            <person name="Bu F."/>
            <person name="Rutten L."/>
            <person name="Van Zeijl A."/>
            <person name="Liu W."/>
            <person name="Santuari L."/>
            <person name="Cao Q."/>
            <person name="Sharma T."/>
            <person name="Shen D."/>
            <person name="Roswanjaya Y."/>
            <person name="Wardhani T."/>
            <person name="Kalhor M.S."/>
            <person name="Jansen J."/>
            <person name="Van den Hoogen J."/>
            <person name="Gungor B."/>
            <person name="Hartog M."/>
            <person name="Hontelez J."/>
            <person name="Verver J."/>
            <person name="Yang W.-C."/>
            <person name="Schijlen E."/>
            <person name="Repin R."/>
            <person name="Schilthuizen M."/>
            <person name="Schranz E."/>
            <person name="Heidstra R."/>
            <person name="Miyata K."/>
            <person name="Fedorova E."/>
            <person name="Kohlen W."/>
            <person name="Bisseling T."/>
            <person name="Smit S."/>
            <person name="Geurts R."/>
        </authorList>
    </citation>
    <scope>NUCLEOTIDE SEQUENCE [LARGE SCALE GENOMIC DNA]</scope>
    <source>
        <strain evidence="2">cv. WU1-14</strain>
    </source>
</reference>
<dbReference type="GO" id="GO:0016705">
    <property type="term" value="F:oxidoreductase activity, acting on paired donors, with incorporation or reduction of molecular oxygen"/>
    <property type="evidence" value="ECO:0007669"/>
    <property type="project" value="InterPro"/>
</dbReference>
<accession>A0A2P5BYE4</accession>
<dbReference type="Gene3D" id="1.10.630.10">
    <property type="entry name" value="Cytochrome P450"/>
    <property type="match status" value="1"/>
</dbReference>
<comment type="caution">
    <text evidence="1">The sequence shown here is derived from an EMBL/GenBank/DDBJ whole genome shotgun (WGS) entry which is preliminary data.</text>
</comment>
<keyword evidence="2" id="KW-1185">Reference proteome</keyword>
<dbReference type="Pfam" id="PF00067">
    <property type="entry name" value="p450"/>
    <property type="match status" value="1"/>
</dbReference>
<dbReference type="InterPro" id="IPR001128">
    <property type="entry name" value="Cyt_P450"/>
</dbReference>
<name>A0A2P5BYE4_PARAD</name>
<dbReference type="InterPro" id="IPR002401">
    <property type="entry name" value="Cyt_P450_E_grp-I"/>
</dbReference>
<dbReference type="GO" id="GO:0004497">
    <property type="term" value="F:monooxygenase activity"/>
    <property type="evidence" value="ECO:0007669"/>
    <property type="project" value="InterPro"/>
</dbReference>
<gene>
    <name evidence="1" type="ORF">PanWU01x14_199530</name>
</gene>
<dbReference type="SUPFAM" id="SSF48264">
    <property type="entry name" value="Cytochrome P450"/>
    <property type="match status" value="1"/>
</dbReference>
<dbReference type="GO" id="GO:0005506">
    <property type="term" value="F:iron ion binding"/>
    <property type="evidence" value="ECO:0007669"/>
    <property type="project" value="InterPro"/>
</dbReference>